<protein>
    <submittedName>
        <fullName evidence="1">Uncharacterized protein</fullName>
    </submittedName>
</protein>
<keyword evidence="2" id="KW-1185">Reference proteome</keyword>
<name>A0A5M3Z8L6_ASPTE</name>
<gene>
    <name evidence="1" type="ORF">ATEIFO6365_0009042000</name>
</gene>
<comment type="caution">
    <text evidence="1">The sequence shown here is derived from an EMBL/GenBank/DDBJ whole genome shotgun (WGS) entry which is preliminary data.</text>
</comment>
<dbReference type="OrthoDB" id="4411280at2759"/>
<dbReference type="Proteomes" id="UP000452235">
    <property type="component" value="Unassembled WGS sequence"/>
</dbReference>
<evidence type="ECO:0000313" key="2">
    <source>
        <dbReference type="Proteomes" id="UP000452235"/>
    </source>
</evidence>
<evidence type="ECO:0000313" key="1">
    <source>
        <dbReference type="EMBL" id="GFF19057.1"/>
    </source>
</evidence>
<sequence>MDEIRQMLEESGKDLETNKHMLEDLRRQLDQKTADNRNRKRSNPDCLHVRQGIINAFVDNILHSPRPADRVPVKWGCGDVALDVYLYENHMRTDYEVFKELYGVEVGTAATIVNSNCAEIQTVFDYMAEKRLQGAVISPDLFGIFEDLIRSLQEMDEIPRRLDPRSKLSRACTAIKSELGGPDVNIFILLDELRAQPGYYDRPAISP</sequence>
<dbReference type="AlphaFoldDB" id="A0A5M3Z8L6"/>
<reference evidence="1 2" key="1">
    <citation type="submission" date="2020-01" db="EMBL/GenBank/DDBJ databases">
        <title>Aspergillus terreus IFO 6365 whole genome shotgun sequence.</title>
        <authorList>
            <person name="Kanamasa S."/>
            <person name="Takahashi H."/>
        </authorList>
    </citation>
    <scope>NUCLEOTIDE SEQUENCE [LARGE SCALE GENOMIC DNA]</scope>
    <source>
        <strain evidence="1 2">IFO 6365</strain>
    </source>
</reference>
<accession>A0A5M3Z8L6</accession>
<dbReference type="VEuPathDB" id="FungiDB:ATEG_07795"/>
<dbReference type="EMBL" id="BLJY01000009">
    <property type="protein sequence ID" value="GFF19057.1"/>
    <property type="molecule type" value="Genomic_DNA"/>
</dbReference>
<proteinExistence type="predicted"/>
<organism evidence="1 2">
    <name type="scientific">Aspergillus terreus</name>
    <dbReference type="NCBI Taxonomy" id="33178"/>
    <lineage>
        <taxon>Eukaryota</taxon>
        <taxon>Fungi</taxon>
        <taxon>Dikarya</taxon>
        <taxon>Ascomycota</taxon>
        <taxon>Pezizomycotina</taxon>
        <taxon>Eurotiomycetes</taxon>
        <taxon>Eurotiomycetidae</taxon>
        <taxon>Eurotiales</taxon>
        <taxon>Aspergillaceae</taxon>
        <taxon>Aspergillus</taxon>
        <taxon>Aspergillus subgen. Circumdati</taxon>
    </lineage>
</organism>